<gene>
    <name evidence="1" type="ORF">BDN72DRAFT_831841</name>
</gene>
<dbReference type="EMBL" id="ML208262">
    <property type="protein sequence ID" value="TFK75566.1"/>
    <property type="molecule type" value="Genomic_DNA"/>
</dbReference>
<dbReference type="Proteomes" id="UP000308600">
    <property type="component" value="Unassembled WGS sequence"/>
</dbReference>
<protein>
    <submittedName>
        <fullName evidence="1">Uncharacterized protein</fullName>
    </submittedName>
</protein>
<evidence type="ECO:0000313" key="2">
    <source>
        <dbReference type="Proteomes" id="UP000308600"/>
    </source>
</evidence>
<reference evidence="1 2" key="1">
    <citation type="journal article" date="2019" name="Nat. Ecol. Evol.">
        <title>Megaphylogeny resolves global patterns of mushroom evolution.</title>
        <authorList>
            <person name="Varga T."/>
            <person name="Krizsan K."/>
            <person name="Foldi C."/>
            <person name="Dima B."/>
            <person name="Sanchez-Garcia M."/>
            <person name="Sanchez-Ramirez S."/>
            <person name="Szollosi G.J."/>
            <person name="Szarkandi J.G."/>
            <person name="Papp V."/>
            <person name="Albert L."/>
            <person name="Andreopoulos W."/>
            <person name="Angelini C."/>
            <person name="Antonin V."/>
            <person name="Barry K.W."/>
            <person name="Bougher N.L."/>
            <person name="Buchanan P."/>
            <person name="Buyck B."/>
            <person name="Bense V."/>
            <person name="Catcheside P."/>
            <person name="Chovatia M."/>
            <person name="Cooper J."/>
            <person name="Damon W."/>
            <person name="Desjardin D."/>
            <person name="Finy P."/>
            <person name="Geml J."/>
            <person name="Haridas S."/>
            <person name="Hughes K."/>
            <person name="Justo A."/>
            <person name="Karasinski D."/>
            <person name="Kautmanova I."/>
            <person name="Kiss B."/>
            <person name="Kocsube S."/>
            <person name="Kotiranta H."/>
            <person name="LaButti K.M."/>
            <person name="Lechner B.E."/>
            <person name="Liimatainen K."/>
            <person name="Lipzen A."/>
            <person name="Lukacs Z."/>
            <person name="Mihaltcheva S."/>
            <person name="Morgado L.N."/>
            <person name="Niskanen T."/>
            <person name="Noordeloos M.E."/>
            <person name="Ohm R.A."/>
            <person name="Ortiz-Santana B."/>
            <person name="Ovrebo C."/>
            <person name="Racz N."/>
            <person name="Riley R."/>
            <person name="Savchenko A."/>
            <person name="Shiryaev A."/>
            <person name="Soop K."/>
            <person name="Spirin V."/>
            <person name="Szebenyi C."/>
            <person name="Tomsovsky M."/>
            <person name="Tulloss R.E."/>
            <person name="Uehling J."/>
            <person name="Grigoriev I.V."/>
            <person name="Vagvolgyi C."/>
            <person name="Papp T."/>
            <person name="Martin F.M."/>
            <person name="Miettinen O."/>
            <person name="Hibbett D.S."/>
            <person name="Nagy L.G."/>
        </authorList>
    </citation>
    <scope>NUCLEOTIDE SEQUENCE [LARGE SCALE GENOMIC DNA]</scope>
    <source>
        <strain evidence="1 2">NL-1719</strain>
    </source>
</reference>
<evidence type="ECO:0000313" key="1">
    <source>
        <dbReference type="EMBL" id="TFK75566.1"/>
    </source>
</evidence>
<name>A0ACD3BCC1_9AGAR</name>
<keyword evidence="2" id="KW-1185">Reference proteome</keyword>
<organism evidence="1 2">
    <name type="scientific">Pluteus cervinus</name>
    <dbReference type="NCBI Taxonomy" id="181527"/>
    <lineage>
        <taxon>Eukaryota</taxon>
        <taxon>Fungi</taxon>
        <taxon>Dikarya</taxon>
        <taxon>Basidiomycota</taxon>
        <taxon>Agaricomycotina</taxon>
        <taxon>Agaricomycetes</taxon>
        <taxon>Agaricomycetidae</taxon>
        <taxon>Agaricales</taxon>
        <taxon>Pluteineae</taxon>
        <taxon>Pluteaceae</taxon>
        <taxon>Pluteus</taxon>
    </lineage>
</organism>
<accession>A0ACD3BCC1</accession>
<proteinExistence type="predicted"/>
<sequence>MFTKFTSRSWITLSPISIIRRRRRSSRNKPVDTSAVNTLPTELLQDIFQVVFLSHEDVYGRIPIVLSLGQVCRRWREIAHGYPSLWRTFDVTAKSCYSRNILRLCLENSAPCLLDFRVTIQHIKGFSDIRIFYRATGLMCELVKHCSRWQHTNFITNIAYPLCDVQPGSLKELVSVSFSKPKGSMGLDIQDFWENVCHEAHTQLRSVSWGRSGMVSPPTHAPWHQLVQIDFGLVARFRDVALILPLCQSMESLTICGIWDENFSLDRSPPLRIKPLTCNTLKELSIRGSAGIFDISSLLNSLIVPNVQVVKVYFNSESFYPKFPSDSLFILLSRSRCSLRRLECREFRKTGDQELVARYLRAPFCQTLTGFHIDCDTTPDILDGLKNLPYLRDVHLPTTNPASYPSHAQC</sequence>